<feature type="domain" description="F-box" evidence="2">
    <location>
        <begin position="25"/>
        <end position="65"/>
    </location>
</feature>
<evidence type="ECO:0000313" key="4">
    <source>
        <dbReference type="Proteomes" id="UP000230233"/>
    </source>
</evidence>
<dbReference type="EMBL" id="PDUG01000007">
    <property type="protein sequence ID" value="PIC14556.1"/>
    <property type="molecule type" value="Genomic_DNA"/>
</dbReference>
<evidence type="ECO:0000313" key="3">
    <source>
        <dbReference type="EMBL" id="PIC14556.1"/>
    </source>
</evidence>
<proteinExistence type="predicted"/>
<reference evidence="4" key="1">
    <citation type="submission" date="2017-10" db="EMBL/GenBank/DDBJ databases">
        <title>Rapid genome shrinkage in a self-fertile nematode reveals novel sperm competition proteins.</title>
        <authorList>
            <person name="Yin D."/>
            <person name="Schwarz E.M."/>
            <person name="Thomas C.G."/>
            <person name="Felde R.L."/>
            <person name="Korf I.F."/>
            <person name="Cutter A.D."/>
            <person name="Schartner C.M."/>
            <person name="Ralston E.J."/>
            <person name="Meyer B.J."/>
            <person name="Haag E.S."/>
        </authorList>
    </citation>
    <scope>NUCLEOTIDE SEQUENCE [LARGE SCALE GENOMIC DNA]</scope>
    <source>
        <strain evidence="4">JU1422</strain>
    </source>
</reference>
<comment type="caution">
    <text evidence="3">The sequence shown here is derived from an EMBL/GenBank/DDBJ whole genome shotgun (WGS) entry which is preliminary data.</text>
</comment>
<keyword evidence="4" id="KW-1185">Reference proteome</keyword>
<sequence length="457" mass="54699">MHYFLLLNLKFQKTLYQKMVSWSQFPPEIKQKIAENYDFMSRVSMRNTCHVDRQIVDSTKFRIPRVRFGYKEDKCLICIYTGIEKFLRLEIKKCGKGVVVYKSENNFDTSRIPRKFIPSENLLNFGLSILKSLLIHDWIQINAIEWDLDEFLLKDSKNSENFLKIFQKIFGFQKFHVKEMVSTPRSQETYQFFNRFFIDFSHFDELECMRDIFVHTKIDNLYPVIAYDMDVPFCGKSNYHTHLCTVADEEFRTRRRWDYELIHVINGVNYHAIDSGTFRDISEIPIQNPEPRKRTWDMTDVIWEYSCKCGKWSHEMPTSKERALRQKFHTQKCGIGFLCKEHADPFDYWYYQNLPRRLIQEPFWCGMFQGDVVEFGLKLLENYDEQAKREIQNQNPMSSFSWGFKPGEDVHITEKAGIRISRKSNFQNFLKILKFLCFFIFTPILISLISYSLFLAT</sequence>
<dbReference type="PANTHER" id="PTHR35366">
    <property type="entry name" value="PROTEIN CBG18620"/>
    <property type="match status" value="1"/>
</dbReference>
<feature type="transmembrane region" description="Helical" evidence="1">
    <location>
        <begin position="432"/>
        <end position="454"/>
    </location>
</feature>
<dbReference type="SMART" id="SM00256">
    <property type="entry name" value="FBOX"/>
    <property type="match status" value="1"/>
</dbReference>
<evidence type="ECO:0000256" key="1">
    <source>
        <dbReference type="SAM" id="Phobius"/>
    </source>
</evidence>
<dbReference type="Proteomes" id="UP000230233">
    <property type="component" value="Unassembled WGS sequence"/>
</dbReference>
<protein>
    <recommendedName>
        <fullName evidence="2">F-box domain-containing protein</fullName>
    </recommendedName>
</protein>
<keyword evidence="1" id="KW-0472">Membrane</keyword>
<dbReference type="PANTHER" id="PTHR35366:SF3">
    <property type="entry name" value="CW-TYPE DOMAIN-CONTAINING PROTEIN"/>
    <property type="match status" value="1"/>
</dbReference>
<organism evidence="3 4">
    <name type="scientific">Caenorhabditis nigoni</name>
    <dbReference type="NCBI Taxonomy" id="1611254"/>
    <lineage>
        <taxon>Eukaryota</taxon>
        <taxon>Metazoa</taxon>
        <taxon>Ecdysozoa</taxon>
        <taxon>Nematoda</taxon>
        <taxon>Chromadorea</taxon>
        <taxon>Rhabditida</taxon>
        <taxon>Rhabditina</taxon>
        <taxon>Rhabditomorpha</taxon>
        <taxon>Rhabditoidea</taxon>
        <taxon>Rhabditidae</taxon>
        <taxon>Peloderinae</taxon>
        <taxon>Caenorhabditis</taxon>
    </lineage>
</organism>
<dbReference type="Pfam" id="PF00646">
    <property type="entry name" value="F-box"/>
    <property type="match status" value="1"/>
</dbReference>
<dbReference type="AlphaFoldDB" id="A0A2G5SI72"/>
<name>A0A2G5SI72_9PELO</name>
<dbReference type="InterPro" id="IPR001810">
    <property type="entry name" value="F-box_dom"/>
</dbReference>
<keyword evidence="1" id="KW-1133">Transmembrane helix</keyword>
<dbReference type="OrthoDB" id="5824619at2759"/>
<accession>A0A2G5SI72</accession>
<evidence type="ECO:0000259" key="2">
    <source>
        <dbReference type="SMART" id="SM00256"/>
    </source>
</evidence>
<gene>
    <name evidence="3" type="ORF">B9Z55_026825</name>
</gene>
<keyword evidence="1" id="KW-0812">Transmembrane</keyword>